<keyword evidence="2" id="KW-1185">Reference proteome</keyword>
<proteinExistence type="predicted"/>
<protein>
    <submittedName>
        <fullName evidence="1">Uncharacterized protein</fullName>
    </submittedName>
</protein>
<evidence type="ECO:0000313" key="1">
    <source>
        <dbReference type="EMBL" id="QIG73956.1"/>
    </source>
</evidence>
<sequence length="122" mass="14264">MSIIEERTEENSLVSYNPADEVLREKYLKNRSYGNYFGRIGSEQQESYSDAEGRITENAKKALEKLRQGVVEFPEPYQLPISDEELTRRILDTMERVLELRESKDILDTSFVDSMYKEADID</sequence>
<dbReference type="Proteomes" id="UP000646667">
    <property type="component" value="Segment"/>
</dbReference>
<gene>
    <name evidence="1" type="ORF">EVC06_181</name>
</gene>
<accession>A0A7S5UYW3</accession>
<dbReference type="EMBL" id="MN988534">
    <property type="protein sequence ID" value="QIG73956.1"/>
    <property type="molecule type" value="Genomic_DNA"/>
</dbReference>
<organism evidence="1 2">
    <name type="scientific">Rhizobium phage RHph_N34</name>
    <dbReference type="NCBI Taxonomy" id="2509586"/>
    <lineage>
        <taxon>Viruses</taxon>
        <taxon>Duplodnaviria</taxon>
        <taxon>Heunggongvirae</taxon>
        <taxon>Uroviricota</taxon>
        <taxon>Caudoviricetes</taxon>
        <taxon>Pootjesviridae</taxon>
        <taxon>Staniewskivirinae</taxon>
        <taxon>Trinifflemingvirus</taxon>
        <taxon>Trinifflemingvirus N34</taxon>
    </lineage>
</organism>
<name>A0A7S5UYW3_9CAUD</name>
<evidence type="ECO:0000313" key="2">
    <source>
        <dbReference type="Proteomes" id="UP000646667"/>
    </source>
</evidence>
<reference evidence="1 2" key="1">
    <citation type="submission" date="2020-01" db="EMBL/GenBank/DDBJ databases">
        <title>Patterns of diversity and host range of bacteriophage communities associated with bean-nodulatin bacteria.</title>
        <authorList>
            <person name="Vann Cauwenberghe J."/>
            <person name="Santamaria R.I."/>
            <person name="Bustos P."/>
            <person name="Juarez S."/>
            <person name="Gonzalez V."/>
        </authorList>
    </citation>
    <scope>NUCLEOTIDE SEQUENCE [LARGE SCALE GENOMIC DNA]</scope>
    <source>
        <strain evidence="2">RHph</strain>
    </source>
</reference>